<evidence type="ECO:0000256" key="3">
    <source>
        <dbReference type="ARBA" id="ARBA00022606"/>
    </source>
</evidence>
<dbReference type="EMBL" id="CH964272">
    <property type="protein sequence ID" value="EDW84627.2"/>
    <property type="molecule type" value="Genomic_DNA"/>
</dbReference>
<keyword evidence="5 10" id="KW-0552">Olfaction</keyword>
<dbReference type="PANTHER" id="PTHR21137">
    <property type="entry name" value="ODORANT RECEPTOR"/>
    <property type="match status" value="1"/>
</dbReference>
<organism evidence="11 12">
    <name type="scientific">Drosophila willistoni</name>
    <name type="common">Fruit fly</name>
    <dbReference type="NCBI Taxonomy" id="7260"/>
    <lineage>
        <taxon>Eukaryota</taxon>
        <taxon>Metazoa</taxon>
        <taxon>Ecdysozoa</taxon>
        <taxon>Arthropoda</taxon>
        <taxon>Hexapoda</taxon>
        <taxon>Insecta</taxon>
        <taxon>Pterygota</taxon>
        <taxon>Neoptera</taxon>
        <taxon>Endopterygota</taxon>
        <taxon>Diptera</taxon>
        <taxon>Brachycera</taxon>
        <taxon>Muscomorpha</taxon>
        <taxon>Ephydroidea</taxon>
        <taxon>Drosophilidae</taxon>
        <taxon>Drosophila</taxon>
        <taxon>Sophophora</taxon>
    </lineage>
</organism>
<comment type="similarity">
    <text evidence="10">Belongs to the insect chemoreceptor superfamily. Heteromeric odorant receptor channel (TC 1.A.69) family.</text>
</comment>
<evidence type="ECO:0000313" key="11">
    <source>
        <dbReference type="EMBL" id="EDW84627.2"/>
    </source>
</evidence>
<dbReference type="Pfam" id="PF02949">
    <property type="entry name" value="7tm_6"/>
    <property type="match status" value="1"/>
</dbReference>
<keyword evidence="12" id="KW-1185">Reference proteome</keyword>
<gene>
    <name evidence="11" type="primary">Dwil\GK14212</name>
    <name evidence="11" type="ORF">Dwil_GK14212</name>
</gene>
<evidence type="ECO:0000256" key="9">
    <source>
        <dbReference type="ARBA" id="ARBA00023224"/>
    </source>
</evidence>
<dbReference type="InterPro" id="IPR004117">
    <property type="entry name" value="7tm6_olfct_rcpt"/>
</dbReference>
<keyword evidence="3 10" id="KW-0716">Sensory transduction</keyword>
<accession>B4NHF1</accession>
<feature type="transmembrane region" description="Helical" evidence="10">
    <location>
        <begin position="45"/>
        <end position="64"/>
    </location>
</feature>
<dbReference type="KEGG" id="dwi:6650471"/>
<keyword evidence="9 10" id="KW-0807">Transducer</keyword>
<dbReference type="STRING" id="7260.B4NHF1"/>
<keyword evidence="6 10" id="KW-1133">Transmembrane helix</keyword>
<feature type="transmembrane region" description="Helical" evidence="10">
    <location>
        <begin position="368"/>
        <end position="389"/>
    </location>
</feature>
<dbReference type="GO" id="GO:0005549">
    <property type="term" value="F:odorant binding"/>
    <property type="evidence" value="ECO:0007669"/>
    <property type="project" value="InterPro"/>
</dbReference>
<dbReference type="PANTHER" id="PTHR21137:SF35">
    <property type="entry name" value="ODORANT RECEPTOR 19A-RELATED"/>
    <property type="match status" value="1"/>
</dbReference>
<sequence>MSKEVDEPLQRFCELSQHINKFTNLLGVDVLAVDLKWNFRTWTTTFAIINYTGFTLLSIILNAHDWKECLKISLMLGGLFHGIGKFFTCLFKQSRMRYITFYTSNIFKEYEQLSPIYVKILNIGLDRLLQIMWILRNGYLVTFLLMTVIPLGLLFYNGTRVTIMQYQIPGLPLENNISYTITYIIQIVTISVAGFGFYAGDLFVLLALTQILTFADILQVKVNKLNESLKGKSAKRAEMAQVGALVEGEYERHTILLEVVKWHQEFTSYCRYVNDLYHDLIASQVLSMAMAVMLSFCINLISFHLPSAIYFVVSAYSMVVYCILGTKIEFAYDQVYTSICDISWQELSSKQRKYFGMVLREAQRPPTITILGVMPLSVRTALQITKLIYSLSMMMMQNRT</sequence>
<proteinExistence type="inferred from homology"/>
<dbReference type="FunCoup" id="B4NHF1">
    <property type="interactions" value="21"/>
</dbReference>
<dbReference type="GO" id="GO:0004984">
    <property type="term" value="F:olfactory receptor activity"/>
    <property type="evidence" value="ECO:0007669"/>
    <property type="project" value="InterPro"/>
</dbReference>
<evidence type="ECO:0000256" key="5">
    <source>
        <dbReference type="ARBA" id="ARBA00022725"/>
    </source>
</evidence>
<evidence type="ECO:0000256" key="2">
    <source>
        <dbReference type="ARBA" id="ARBA00022475"/>
    </source>
</evidence>
<dbReference type="Proteomes" id="UP000007798">
    <property type="component" value="Unassembled WGS sequence"/>
</dbReference>
<feature type="transmembrane region" description="Helical" evidence="10">
    <location>
        <begin position="308"/>
        <end position="328"/>
    </location>
</feature>
<evidence type="ECO:0000256" key="6">
    <source>
        <dbReference type="ARBA" id="ARBA00022989"/>
    </source>
</evidence>
<evidence type="ECO:0000313" key="12">
    <source>
        <dbReference type="Proteomes" id="UP000007798"/>
    </source>
</evidence>
<reference evidence="11 12" key="1">
    <citation type="journal article" date="2007" name="Nature">
        <title>Evolution of genes and genomes on the Drosophila phylogeny.</title>
        <authorList>
            <consortium name="Drosophila 12 Genomes Consortium"/>
            <person name="Clark A.G."/>
            <person name="Eisen M.B."/>
            <person name="Smith D.R."/>
            <person name="Bergman C.M."/>
            <person name="Oliver B."/>
            <person name="Markow T.A."/>
            <person name="Kaufman T.C."/>
            <person name="Kellis M."/>
            <person name="Gelbart W."/>
            <person name="Iyer V.N."/>
            <person name="Pollard D.A."/>
            <person name="Sackton T.B."/>
            <person name="Larracuente A.M."/>
            <person name="Singh N.D."/>
            <person name="Abad J.P."/>
            <person name="Abt D.N."/>
            <person name="Adryan B."/>
            <person name="Aguade M."/>
            <person name="Akashi H."/>
            <person name="Anderson W.W."/>
            <person name="Aquadro C.F."/>
            <person name="Ardell D.H."/>
            <person name="Arguello R."/>
            <person name="Artieri C.G."/>
            <person name="Barbash D.A."/>
            <person name="Barker D."/>
            <person name="Barsanti P."/>
            <person name="Batterham P."/>
            <person name="Batzoglou S."/>
            <person name="Begun D."/>
            <person name="Bhutkar A."/>
            <person name="Blanco E."/>
            <person name="Bosak S.A."/>
            <person name="Bradley R.K."/>
            <person name="Brand A.D."/>
            <person name="Brent M.R."/>
            <person name="Brooks A.N."/>
            <person name="Brown R.H."/>
            <person name="Butlin R.K."/>
            <person name="Caggese C."/>
            <person name="Calvi B.R."/>
            <person name="Bernardo de Carvalho A."/>
            <person name="Caspi A."/>
            <person name="Castrezana S."/>
            <person name="Celniker S.E."/>
            <person name="Chang J.L."/>
            <person name="Chapple C."/>
            <person name="Chatterji S."/>
            <person name="Chinwalla A."/>
            <person name="Civetta A."/>
            <person name="Clifton S.W."/>
            <person name="Comeron J.M."/>
            <person name="Costello J.C."/>
            <person name="Coyne J.A."/>
            <person name="Daub J."/>
            <person name="David R.G."/>
            <person name="Delcher A.L."/>
            <person name="Delehaunty K."/>
            <person name="Do C.B."/>
            <person name="Ebling H."/>
            <person name="Edwards K."/>
            <person name="Eickbush T."/>
            <person name="Evans J.D."/>
            <person name="Filipski A."/>
            <person name="Findeiss S."/>
            <person name="Freyhult E."/>
            <person name="Fulton L."/>
            <person name="Fulton R."/>
            <person name="Garcia A.C."/>
            <person name="Gardiner A."/>
            <person name="Garfield D.A."/>
            <person name="Garvin B.E."/>
            <person name="Gibson G."/>
            <person name="Gilbert D."/>
            <person name="Gnerre S."/>
            <person name="Godfrey J."/>
            <person name="Good R."/>
            <person name="Gotea V."/>
            <person name="Gravely B."/>
            <person name="Greenberg A.J."/>
            <person name="Griffiths-Jones S."/>
            <person name="Gross S."/>
            <person name="Guigo R."/>
            <person name="Gustafson E.A."/>
            <person name="Haerty W."/>
            <person name="Hahn M.W."/>
            <person name="Halligan D.L."/>
            <person name="Halpern A.L."/>
            <person name="Halter G.M."/>
            <person name="Han M.V."/>
            <person name="Heger A."/>
            <person name="Hillier L."/>
            <person name="Hinrichs A.S."/>
            <person name="Holmes I."/>
            <person name="Hoskins R.A."/>
            <person name="Hubisz M.J."/>
            <person name="Hultmark D."/>
            <person name="Huntley M.A."/>
            <person name="Jaffe D.B."/>
            <person name="Jagadeeshan S."/>
            <person name="Jeck W.R."/>
            <person name="Johnson J."/>
            <person name="Jones C.D."/>
            <person name="Jordan W.C."/>
            <person name="Karpen G.H."/>
            <person name="Kataoka E."/>
            <person name="Keightley P.D."/>
            <person name="Kheradpour P."/>
            <person name="Kirkness E.F."/>
            <person name="Koerich L.B."/>
            <person name="Kristiansen K."/>
            <person name="Kudrna D."/>
            <person name="Kulathinal R.J."/>
            <person name="Kumar S."/>
            <person name="Kwok R."/>
            <person name="Lander E."/>
            <person name="Langley C.H."/>
            <person name="Lapoint R."/>
            <person name="Lazzaro B.P."/>
            <person name="Lee S.J."/>
            <person name="Levesque L."/>
            <person name="Li R."/>
            <person name="Lin C.F."/>
            <person name="Lin M.F."/>
            <person name="Lindblad-Toh K."/>
            <person name="Llopart A."/>
            <person name="Long M."/>
            <person name="Low L."/>
            <person name="Lozovsky E."/>
            <person name="Lu J."/>
            <person name="Luo M."/>
            <person name="Machado C.A."/>
            <person name="Makalowski W."/>
            <person name="Marzo M."/>
            <person name="Matsuda M."/>
            <person name="Matzkin L."/>
            <person name="McAllister B."/>
            <person name="McBride C.S."/>
            <person name="McKernan B."/>
            <person name="McKernan K."/>
            <person name="Mendez-Lago M."/>
            <person name="Minx P."/>
            <person name="Mollenhauer M.U."/>
            <person name="Montooth K."/>
            <person name="Mount S.M."/>
            <person name="Mu X."/>
            <person name="Myers E."/>
            <person name="Negre B."/>
            <person name="Newfeld S."/>
            <person name="Nielsen R."/>
            <person name="Noor M.A."/>
            <person name="O'Grady P."/>
            <person name="Pachter L."/>
            <person name="Papaceit M."/>
            <person name="Parisi M.J."/>
            <person name="Parisi M."/>
            <person name="Parts L."/>
            <person name="Pedersen J.S."/>
            <person name="Pesole G."/>
            <person name="Phillippy A.M."/>
            <person name="Ponting C.P."/>
            <person name="Pop M."/>
            <person name="Porcelli D."/>
            <person name="Powell J.R."/>
            <person name="Prohaska S."/>
            <person name="Pruitt K."/>
            <person name="Puig M."/>
            <person name="Quesneville H."/>
            <person name="Ram K.R."/>
            <person name="Rand D."/>
            <person name="Rasmussen M.D."/>
            <person name="Reed L.K."/>
            <person name="Reenan R."/>
            <person name="Reily A."/>
            <person name="Remington K.A."/>
            <person name="Rieger T.T."/>
            <person name="Ritchie M.G."/>
            <person name="Robin C."/>
            <person name="Rogers Y.H."/>
            <person name="Rohde C."/>
            <person name="Rozas J."/>
            <person name="Rubenfield M.J."/>
            <person name="Ruiz A."/>
            <person name="Russo S."/>
            <person name="Salzberg S.L."/>
            <person name="Sanchez-Gracia A."/>
            <person name="Saranga D.J."/>
            <person name="Sato H."/>
            <person name="Schaeffer S.W."/>
            <person name="Schatz M.C."/>
            <person name="Schlenke T."/>
            <person name="Schwartz R."/>
            <person name="Segarra C."/>
            <person name="Singh R.S."/>
            <person name="Sirot L."/>
            <person name="Sirota M."/>
            <person name="Sisneros N.B."/>
            <person name="Smith C.D."/>
            <person name="Smith T.F."/>
            <person name="Spieth J."/>
            <person name="Stage D.E."/>
            <person name="Stark A."/>
            <person name="Stephan W."/>
            <person name="Strausberg R.L."/>
            <person name="Strempel S."/>
            <person name="Sturgill D."/>
            <person name="Sutton G."/>
            <person name="Sutton G.G."/>
            <person name="Tao W."/>
            <person name="Teichmann S."/>
            <person name="Tobari Y.N."/>
            <person name="Tomimura Y."/>
            <person name="Tsolas J.M."/>
            <person name="Valente V.L."/>
            <person name="Venter E."/>
            <person name="Venter J.C."/>
            <person name="Vicario S."/>
            <person name="Vieira F.G."/>
            <person name="Vilella A.J."/>
            <person name="Villasante A."/>
            <person name="Walenz B."/>
            <person name="Wang J."/>
            <person name="Wasserman M."/>
            <person name="Watts T."/>
            <person name="Wilson D."/>
            <person name="Wilson R.K."/>
            <person name="Wing R.A."/>
            <person name="Wolfner M.F."/>
            <person name="Wong A."/>
            <person name="Wong G.K."/>
            <person name="Wu C.I."/>
            <person name="Wu G."/>
            <person name="Yamamoto D."/>
            <person name="Yang H.P."/>
            <person name="Yang S.P."/>
            <person name="Yorke J.A."/>
            <person name="Yoshida K."/>
            <person name="Zdobnov E."/>
            <person name="Zhang P."/>
            <person name="Zhang Y."/>
            <person name="Zimin A.V."/>
            <person name="Baldwin J."/>
            <person name="Abdouelleil A."/>
            <person name="Abdulkadir J."/>
            <person name="Abebe A."/>
            <person name="Abera B."/>
            <person name="Abreu J."/>
            <person name="Acer S.C."/>
            <person name="Aftuck L."/>
            <person name="Alexander A."/>
            <person name="An P."/>
            <person name="Anderson E."/>
            <person name="Anderson S."/>
            <person name="Arachi H."/>
            <person name="Azer M."/>
            <person name="Bachantsang P."/>
            <person name="Barry A."/>
            <person name="Bayul T."/>
            <person name="Berlin A."/>
            <person name="Bessette D."/>
            <person name="Bloom T."/>
            <person name="Blye J."/>
            <person name="Boguslavskiy L."/>
            <person name="Bonnet C."/>
            <person name="Boukhgalter B."/>
            <person name="Bourzgui I."/>
            <person name="Brown A."/>
            <person name="Cahill P."/>
            <person name="Channer S."/>
            <person name="Cheshatsang Y."/>
            <person name="Chuda L."/>
            <person name="Citroen M."/>
            <person name="Collymore A."/>
            <person name="Cooke P."/>
            <person name="Costello M."/>
            <person name="D'Aco K."/>
            <person name="Daza R."/>
            <person name="De Haan G."/>
            <person name="DeGray S."/>
            <person name="DeMaso C."/>
            <person name="Dhargay N."/>
            <person name="Dooley K."/>
            <person name="Dooley E."/>
            <person name="Doricent M."/>
            <person name="Dorje P."/>
            <person name="Dorjee K."/>
            <person name="Dupes A."/>
            <person name="Elong R."/>
            <person name="Falk J."/>
            <person name="Farina A."/>
            <person name="Faro S."/>
            <person name="Ferguson D."/>
            <person name="Fisher S."/>
            <person name="Foley C.D."/>
            <person name="Franke A."/>
            <person name="Friedrich D."/>
            <person name="Gadbois L."/>
            <person name="Gearin G."/>
            <person name="Gearin C.R."/>
            <person name="Giannoukos G."/>
            <person name="Goode T."/>
            <person name="Graham J."/>
            <person name="Grandbois E."/>
            <person name="Grewal S."/>
            <person name="Gyaltsen K."/>
            <person name="Hafez N."/>
            <person name="Hagos B."/>
            <person name="Hall J."/>
            <person name="Henson C."/>
            <person name="Hollinger A."/>
            <person name="Honan T."/>
            <person name="Huard M.D."/>
            <person name="Hughes L."/>
            <person name="Hurhula B."/>
            <person name="Husby M.E."/>
            <person name="Kamat A."/>
            <person name="Kanga B."/>
            <person name="Kashin S."/>
            <person name="Khazanovich D."/>
            <person name="Kisner P."/>
            <person name="Lance K."/>
            <person name="Lara M."/>
            <person name="Lee W."/>
            <person name="Lennon N."/>
            <person name="Letendre F."/>
            <person name="LeVine R."/>
            <person name="Lipovsky A."/>
            <person name="Liu X."/>
            <person name="Liu J."/>
            <person name="Liu S."/>
            <person name="Lokyitsang T."/>
            <person name="Lokyitsang Y."/>
            <person name="Lubonja R."/>
            <person name="Lui A."/>
            <person name="MacDonald P."/>
            <person name="Magnisalis V."/>
            <person name="Maru K."/>
            <person name="Matthews C."/>
            <person name="McCusker W."/>
            <person name="McDonough S."/>
            <person name="Mehta T."/>
            <person name="Meldrim J."/>
            <person name="Meneus L."/>
            <person name="Mihai O."/>
            <person name="Mihalev A."/>
            <person name="Mihova T."/>
            <person name="Mittelman R."/>
            <person name="Mlenga V."/>
            <person name="Montmayeur A."/>
            <person name="Mulrain L."/>
            <person name="Navidi A."/>
            <person name="Naylor J."/>
            <person name="Negash T."/>
            <person name="Nguyen T."/>
            <person name="Nguyen N."/>
            <person name="Nicol R."/>
            <person name="Norbu C."/>
            <person name="Norbu N."/>
            <person name="Novod N."/>
            <person name="O'Neill B."/>
            <person name="Osman S."/>
            <person name="Markiewicz E."/>
            <person name="Oyono O.L."/>
            <person name="Patti C."/>
            <person name="Phunkhang P."/>
            <person name="Pierre F."/>
            <person name="Priest M."/>
            <person name="Raghuraman S."/>
            <person name="Rege F."/>
            <person name="Reyes R."/>
            <person name="Rise C."/>
            <person name="Rogov P."/>
            <person name="Ross K."/>
            <person name="Ryan E."/>
            <person name="Settipalli S."/>
            <person name="Shea T."/>
            <person name="Sherpa N."/>
            <person name="Shi L."/>
            <person name="Shih D."/>
            <person name="Sparrow T."/>
            <person name="Spaulding J."/>
            <person name="Stalker J."/>
            <person name="Stange-Thomann N."/>
            <person name="Stavropoulos S."/>
            <person name="Stone C."/>
            <person name="Strader C."/>
            <person name="Tesfaye S."/>
            <person name="Thomson T."/>
            <person name="Thoulutsang Y."/>
            <person name="Thoulutsang D."/>
            <person name="Topham K."/>
            <person name="Topping I."/>
            <person name="Tsamla T."/>
            <person name="Vassiliev H."/>
            <person name="Vo A."/>
            <person name="Wangchuk T."/>
            <person name="Wangdi T."/>
            <person name="Weiand M."/>
            <person name="Wilkinson J."/>
            <person name="Wilson A."/>
            <person name="Yadav S."/>
            <person name="Young G."/>
            <person name="Yu Q."/>
            <person name="Zembek L."/>
            <person name="Zhong D."/>
            <person name="Zimmer A."/>
            <person name="Zwirko Z."/>
            <person name="Jaffe D.B."/>
            <person name="Alvarez P."/>
            <person name="Brockman W."/>
            <person name="Butler J."/>
            <person name="Chin C."/>
            <person name="Gnerre S."/>
            <person name="Grabherr M."/>
            <person name="Kleber M."/>
            <person name="Mauceli E."/>
            <person name="MacCallum I."/>
        </authorList>
    </citation>
    <scope>NUCLEOTIDE SEQUENCE [LARGE SCALE GENOMIC DNA]</scope>
    <source>
        <strain evidence="12">Tucson 14030-0811.24</strain>
    </source>
</reference>
<evidence type="ECO:0000256" key="8">
    <source>
        <dbReference type="ARBA" id="ARBA00023170"/>
    </source>
</evidence>
<feature type="transmembrane region" description="Helical" evidence="10">
    <location>
        <begin position="176"/>
        <end position="195"/>
    </location>
</feature>
<feature type="transmembrane region" description="Helical" evidence="10">
    <location>
        <begin position="281"/>
        <end position="301"/>
    </location>
</feature>
<evidence type="ECO:0000256" key="1">
    <source>
        <dbReference type="ARBA" id="ARBA00004651"/>
    </source>
</evidence>
<keyword evidence="7 10" id="KW-0472">Membrane</keyword>
<dbReference type="InParanoid" id="B4NHF1"/>
<name>B4NHF1_DROWI</name>
<feature type="transmembrane region" description="Helical" evidence="10">
    <location>
        <begin position="70"/>
        <end position="91"/>
    </location>
</feature>
<dbReference type="AlphaFoldDB" id="B4NHF1"/>
<dbReference type="HOGENOM" id="CLU_694977_0_0_1"/>
<evidence type="ECO:0000256" key="10">
    <source>
        <dbReference type="RuleBase" id="RU351113"/>
    </source>
</evidence>
<keyword evidence="2" id="KW-1003">Cell membrane</keyword>
<dbReference type="GO" id="GO:0007165">
    <property type="term" value="P:signal transduction"/>
    <property type="evidence" value="ECO:0007669"/>
    <property type="project" value="UniProtKB-KW"/>
</dbReference>
<dbReference type="OrthoDB" id="6765072at2759"/>
<dbReference type="eggNOG" id="ENOG502T8K5">
    <property type="taxonomic scope" value="Eukaryota"/>
</dbReference>
<keyword evidence="4 10" id="KW-0812">Transmembrane</keyword>
<evidence type="ECO:0000256" key="7">
    <source>
        <dbReference type="ARBA" id="ARBA00023136"/>
    </source>
</evidence>
<feature type="transmembrane region" description="Helical" evidence="10">
    <location>
        <begin position="137"/>
        <end position="156"/>
    </location>
</feature>
<protein>
    <recommendedName>
        <fullName evidence="10">Odorant receptor</fullName>
    </recommendedName>
</protein>
<comment type="subcellular location">
    <subcellularLocation>
        <location evidence="1 10">Cell membrane</location>
        <topology evidence="1 10">Multi-pass membrane protein</topology>
    </subcellularLocation>
</comment>
<keyword evidence="8 10" id="KW-0675">Receptor</keyword>
<dbReference type="GO" id="GO:0005886">
    <property type="term" value="C:plasma membrane"/>
    <property type="evidence" value="ECO:0007669"/>
    <property type="project" value="UniProtKB-SubCell"/>
</dbReference>
<evidence type="ECO:0000256" key="4">
    <source>
        <dbReference type="ARBA" id="ARBA00022692"/>
    </source>
</evidence>